<gene>
    <name evidence="1" type="ORF">LPJ66_005408</name>
</gene>
<organism evidence="1 2">
    <name type="scientific">Kickxella alabastrina</name>
    <dbReference type="NCBI Taxonomy" id="61397"/>
    <lineage>
        <taxon>Eukaryota</taxon>
        <taxon>Fungi</taxon>
        <taxon>Fungi incertae sedis</taxon>
        <taxon>Zoopagomycota</taxon>
        <taxon>Kickxellomycotina</taxon>
        <taxon>Kickxellomycetes</taxon>
        <taxon>Kickxellales</taxon>
        <taxon>Kickxellaceae</taxon>
        <taxon>Kickxella</taxon>
    </lineage>
</organism>
<proteinExistence type="predicted"/>
<accession>A0ACC1IFZ4</accession>
<evidence type="ECO:0000313" key="2">
    <source>
        <dbReference type="Proteomes" id="UP001150581"/>
    </source>
</evidence>
<comment type="caution">
    <text evidence="1">The sequence shown here is derived from an EMBL/GenBank/DDBJ whole genome shotgun (WGS) entry which is preliminary data.</text>
</comment>
<dbReference type="Proteomes" id="UP001150581">
    <property type="component" value="Unassembled WGS sequence"/>
</dbReference>
<reference evidence="1" key="1">
    <citation type="submission" date="2022-07" db="EMBL/GenBank/DDBJ databases">
        <title>Phylogenomic reconstructions and comparative analyses of Kickxellomycotina fungi.</title>
        <authorList>
            <person name="Reynolds N.K."/>
            <person name="Stajich J.E."/>
            <person name="Barry K."/>
            <person name="Grigoriev I.V."/>
            <person name="Crous P."/>
            <person name="Smith M.E."/>
        </authorList>
    </citation>
    <scope>NUCLEOTIDE SEQUENCE</scope>
    <source>
        <strain evidence="1">Benny 63K</strain>
    </source>
</reference>
<evidence type="ECO:0000313" key="1">
    <source>
        <dbReference type="EMBL" id="KAJ1894055.1"/>
    </source>
</evidence>
<dbReference type="EMBL" id="JANBPG010000745">
    <property type="protein sequence ID" value="KAJ1894055.1"/>
    <property type="molecule type" value="Genomic_DNA"/>
</dbReference>
<protein>
    <submittedName>
        <fullName evidence="1">Uncharacterized protein</fullName>
    </submittedName>
</protein>
<name>A0ACC1IFZ4_9FUNG</name>
<keyword evidence="2" id="KW-1185">Reference proteome</keyword>
<sequence>MGNNSIEQTGNISSITQHTVDELAQYVINKLTDISSSNSEHPQKRLIIAVSGTPGSGKTHLSELISSSINAQMPSHPSIVLPMDGFHLTKAQLLAMPDPQTAMRRRGAPWTFDSHGFVELVRRVCEQCEDPVLAPSFDHAIGDPVADAIVITAQHRVVFIEGLYAHVSEDPWAQLADIVDERWWVEPRDKEGTRERLVSRHLATGLAADKQAAVLRIDGNDGINGKYSASHRLSPTRVIFN</sequence>